<comment type="caution">
    <text evidence="1">The sequence shown here is derived from an EMBL/GenBank/DDBJ whole genome shotgun (WGS) entry which is preliminary data.</text>
</comment>
<accession>A0AC61YBD7</accession>
<evidence type="ECO:0000313" key="2">
    <source>
        <dbReference type="Proteomes" id="UP000356253"/>
    </source>
</evidence>
<keyword evidence="2" id="KW-1185">Reference proteome</keyword>
<protein>
    <submittedName>
        <fullName evidence="1">Uncharacterized protein</fullName>
    </submittedName>
</protein>
<dbReference type="EMBL" id="CABVMM010000012">
    <property type="protein sequence ID" value="VVV01802.1"/>
    <property type="molecule type" value="Genomic_DNA"/>
</dbReference>
<proteinExistence type="predicted"/>
<organism evidence="1 2">
    <name type="scientific">Mesonia oceanica</name>
    <dbReference type="NCBI Taxonomy" id="2687242"/>
    <lineage>
        <taxon>Bacteria</taxon>
        <taxon>Pseudomonadati</taxon>
        <taxon>Bacteroidota</taxon>
        <taxon>Flavobacteriia</taxon>
        <taxon>Flavobacteriales</taxon>
        <taxon>Flavobacteriaceae</taxon>
        <taxon>Mesonia</taxon>
    </lineage>
</organism>
<sequence>MENGNATSWEVIYGESGFDPATEGESILVENDPQINLTNLSPNTTYEFYIEALCSEGQTELSESENFTTLELPCNPPSNLNVTNITENSASVSWMENGNATSWEVIYGESGFDPAIEGESILVANNPELNLTDLSPNTTYEFYIEALCSDNETELSEAVSFTTLELPCNPPSNLNVTNITENSANVSWTENGNATSWEVTYGESGFDPATEGESILVADNPELNLTDLSPNTTYEFYIEALCSDNETELSEAASFTTLEFSCNPPSDLSVTSITENSASVSWMENGNATSWEVIYGESGFNPLTEGESILVANNPELNLTDLSPDTAYEFYVKALCLDNETELSISQNFITEGLSVNESNFSSFNYYPNPTSSVINLEAGHRISQIEIYSVTGKRLMFFQPHSLSKEINLESMAAGIYLMKITIENQIKTFKIIKE</sequence>
<evidence type="ECO:0000313" key="1">
    <source>
        <dbReference type="EMBL" id="VVV01802.1"/>
    </source>
</evidence>
<reference evidence="1" key="1">
    <citation type="submission" date="2019-09" db="EMBL/GenBank/DDBJ databases">
        <authorList>
            <person name="Rodrigo-Torres L."/>
            <person name="Arahal R. D."/>
            <person name="Lucena T."/>
        </authorList>
    </citation>
    <scope>NUCLEOTIDE SEQUENCE</scope>
    <source>
        <strain evidence="1">ISS653</strain>
    </source>
</reference>
<dbReference type="Proteomes" id="UP000356253">
    <property type="component" value="Unassembled WGS sequence"/>
</dbReference>
<name>A0AC61YBD7_9FLAO</name>
<gene>
    <name evidence="1" type="ORF">FVB9532_03096</name>
</gene>